<keyword evidence="3" id="KW-0175">Coiled coil</keyword>
<organism evidence="7">
    <name type="scientific">hydrothermal vent metagenome</name>
    <dbReference type="NCBI Taxonomy" id="652676"/>
    <lineage>
        <taxon>unclassified sequences</taxon>
        <taxon>metagenomes</taxon>
        <taxon>ecological metagenomes</taxon>
    </lineage>
</organism>
<dbReference type="PANTHER" id="PTHR32089:SF112">
    <property type="entry name" value="LYSOZYME-LIKE PROTEIN-RELATED"/>
    <property type="match status" value="1"/>
</dbReference>
<feature type="domain" description="HAMP" evidence="6">
    <location>
        <begin position="340"/>
        <end position="392"/>
    </location>
</feature>
<dbReference type="CDD" id="cd06225">
    <property type="entry name" value="HAMP"/>
    <property type="match status" value="1"/>
</dbReference>
<proteinExistence type="inferred from homology"/>
<evidence type="ECO:0000256" key="2">
    <source>
        <dbReference type="ARBA" id="ARBA00029447"/>
    </source>
</evidence>
<evidence type="ECO:0000259" key="5">
    <source>
        <dbReference type="PROSITE" id="PS50111"/>
    </source>
</evidence>
<dbReference type="SMART" id="SM00283">
    <property type="entry name" value="MA"/>
    <property type="match status" value="1"/>
</dbReference>
<keyword evidence="4" id="KW-1133">Transmembrane helix</keyword>
<feature type="coiled-coil region" evidence="3">
    <location>
        <begin position="211"/>
        <end position="238"/>
    </location>
</feature>
<sequence length="669" mass="73822">MNFLKRLSLKHRLWSGLTATLSLMAILAFTAIFRFSTVEQQANTITQQSQPAMIAALELKSSINATSKLLGYYMANKSKDNEQKFKQSISHVDQQLKEFETISTSINNENLDKKSTQLRDLFKKYSEFLHRLDFLIQHPIENMPGVKVANESLYPIYKSVKIKFDDIINIEKSKANPNQQAISFLVDAKQNWIMIISSLNSYFSNQNPVYKKELKQNIKHYKKAMKKMSSNINALNQDQSKNFNIINGRWGPYFGAIKMAFNFQKKGNWRLDAVLIKKDLSPLATEIDQSINSIVTSLQETVNSGNEKLITEIDQTQIFLIGLLTVALAIGLLVGVSSSKQVSTLMNEIQKNLHAMSEGDLNIHVNENRAGEVGIISKTINNFSNQLKFMVDEMKGASNELSNASIQLHTLTDETAENALHQKNETELIASAANEMTNTANNIVNSAHTAAEATERANKQATAGTAKSNQALNSISQLVNNLDHASKVIHNLENESSNIGGVLDVIRGISDQTNLLALNAAIEAARAGEQGRGFAVVADEVRTLASRTQESTDQIKNLIDSLQAGSNDAVKAMGDALIQVNENSEHVKEVSNALGDIASEVSSINQILIEMSSASEAQNQSAQQINKNILSIRSLAEKTTEGTENIRAAETNLETVAGNLQQIIEHFKT</sequence>
<dbReference type="GO" id="GO:0007165">
    <property type="term" value="P:signal transduction"/>
    <property type="evidence" value="ECO:0007669"/>
    <property type="project" value="UniProtKB-KW"/>
</dbReference>
<dbReference type="InterPro" id="IPR004089">
    <property type="entry name" value="MCPsignal_dom"/>
</dbReference>
<feature type="transmembrane region" description="Helical" evidence="4">
    <location>
        <begin position="12"/>
        <end position="33"/>
    </location>
</feature>
<dbReference type="GO" id="GO:0016020">
    <property type="term" value="C:membrane"/>
    <property type="evidence" value="ECO:0007669"/>
    <property type="project" value="InterPro"/>
</dbReference>
<dbReference type="CDD" id="cd11386">
    <property type="entry name" value="MCP_signal"/>
    <property type="match status" value="1"/>
</dbReference>
<accession>A0A3B0WJW3</accession>
<protein>
    <submittedName>
        <fullName evidence="7">Methyl-accepting chemotaxis protein I (Serine chemoreceptor protein)</fullName>
    </submittedName>
</protein>
<feature type="domain" description="Methyl-accepting transducer" evidence="5">
    <location>
        <begin position="397"/>
        <end position="633"/>
    </location>
</feature>
<dbReference type="PROSITE" id="PS50111">
    <property type="entry name" value="CHEMOTAXIS_TRANSDUC_2"/>
    <property type="match status" value="1"/>
</dbReference>
<dbReference type="InterPro" id="IPR003660">
    <property type="entry name" value="HAMP_dom"/>
</dbReference>
<comment type="similarity">
    <text evidence="2">Belongs to the methyl-accepting chemotaxis (MCP) protein family.</text>
</comment>
<keyword evidence="4" id="KW-0812">Transmembrane</keyword>
<evidence type="ECO:0000259" key="6">
    <source>
        <dbReference type="PROSITE" id="PS50885"/>
    </source>
</evidence>
<evidence type="ECO:0000256" key="1">
    <source>
        <dbReference type="ARBA" id="ARBA00023224"/>
    </source>
</evidence>
<dbReference type="PROSITE" id="PS50885">
    <property type="entry name" value="HAMP"/>
    <property type="match status" value="1"/>
</dbReference>
<evidence type="ECO:0000256" key="4">
    <source>
        <dbReference type="SAM" id="Phobius"/>
    </source>
</evidence>
<name>A0A3B0WJW3_9ZZZZ</name>
<feature type="coiled-coil region" evidence="3">
    <location>
        <begin position="380"/>
        <end position="414"/>
    </location>
</feature>
<evidence type="ECO:0000313" key="7">
    <source>
        <dbReference type="EMBL" id="VAW56155.1"/>
    </source>
</evidence>
<evidence type="ECO:0000256" key="3">
    <source>
        <dbReference type="SAM" id="Coils"/>
    </source>
</evidence>
<gene>
    <name evidence="7" type="ORF">MNBD_GAMMA07-896</name>
</gene>
<keyword evidence="4" id="KW-0472">Membrane</keyword>
<dbReference type="PANTHER" id="PTHR32089">
    <property type="entry name" value="METHYL-ACCEPTING CHEMOTAXIS PROTEIN MCPB"/>
    <property type="match status" value="1"/>
</dbReference>
<reference evidence="7" key="1">
    <citation type="submission" date="2018-06" db="EMBL/GenBank/DDBJ databases">
        <authorList>
            <person name="Zhirakovskaya E."/>
        </authorList>
    </citation>
    <scope>NUCLEOTIDE SEQUENCE</scope>
</reference>
<keyword evidence="1" id="KW-0807">Transducer</keyword>
<dbReference type="Gene3D" id="1.10.287.950">
    <property type="entry name" value="Methyl-accepting chemotaxis protein"/>
    <property type="match status" value="1"/>
</dbReference>
<dbReference type="AlphaFoldDB" id="A0A3B0WJW3"/>
<dbReference type="EMBL" id="UOFF01000189">
    <property type="protein sequence ID" value="VAW56155.1"/>
    <property type="molecule type" value="Genomic_DNA"/>
</dbReference>
<keyword evidence="7" id="KW-0675">Receptor</keyword>
<dbReference type="FunFam" id="1.10.287.950:FF:000001">
    <property type="entry name" value="Methyl-accepting chemotaxis sensory transducer"/>
    <property type="match status" value="1"/>
</dbReference>
<dbReference type="Pfam" id="PF00015">
    <property type="entry name" value="MCPsignal"/>
    <property type="match status" value="1"/>
</dbReference>
<dbReference type="SUPFAM" id="SSF58104">
    <property type="entry name" value="Methyl-accepting chemotaxis protein (MCP) signaling domain"/>
    <property type="match status" value="1"/>
</dbReference>